<dbReference type="Gene3D" id="1.20.1260.10">
    <property type="match status" value="1"/>
</dbReference>
<sequence>MAADLSPRTRAAEPAGPRLRRASAAALLGVALALPGCGGPPAADPSPPVPSATTSVPAGADATVSGIDALFLAMMVAHTEQTLEIVRLGLDRATDPRIRTLIAAVRATETDELATMRGWLREAGPSAAAAAARHDHSGHSEAAAGLARLRAAAPADADRVLLDVLSRHQRTAADLARAQVAAGTSERVRDLARRIDRSRTAEVDLMAGLG</sequence>
<feature type="region of interest" description="Disordered" evidence="1">
    <location>
        <begin position="39"/>
        <end position="58"/>
    </location>
</feature>
<evidence type="ECO:0000313" key="4">
    <source>
        <dbReference type="Proteomes" id="UP000253958"/>
    </source>
</evidence>
<evidence type="ECO:0000256" key="1">
    <source>
        <dbReference type="SAM" id="MobiDB-lite"/>
    </source>
</evidence>
<dbReference type="InterPro" id="IPR005183">
    <property type="entry name" value="DUF305_CopM-like"/>
</dbReference>
<feature type="domain" description="DUF305" evidence="2">
    <location>
        <begin position="68"/>
        <end position="207"/>
    </location>
</feature>
<dbReference type="AlphaFoldDB" id="A0A6N3K602"/>
<dbReference type="InterPro" id="IPR012347">
    <property type="entry name" value="Ferritin-like"/>
</dbReference>
<dbReference type="PANTHER" id="PTHR36933:SF1">
    <property type="entry name" value="SLL0788 PROTEIN"/>
    <property type="match status" value="1"/>
</dbReference>
<dbReference type="EMBL" id="CP031263">
    <property type="protein sequence ID" value="AXH92523.1"/>
    <property type="molecule type" value="Genomic_DNA"/>
</dbReference>
<reference evidence="3 4" key="1">
    <citation type="submission" date="2018-07" db="EMBL/GenBank/DDBJ databases">
        <authorList>
            <person name="Ye Y."/>
        </authorList>
    </citation>
    <scope>NUCLEOTIDE SEQUENCE [LARGE SCALE GENOMIC DNA]</scope>
    <source>
        <strain evidence="4">H14(2018)</strain>
    </source>
</reference>
<proteinExistence type="predicted"/>
<organism evidence="3 4">
    <name type="scientific">Micromonospora aurantiaca</name>
    <name type="common">nom. illeg.</name>
    <dbReference type="NCBI Taxonomy" id="47850"/>
    <lineage>
        <taxon>Bacteria</taxon>
        <taxon>Bacillati</taxon>
        <taxon>Actinomycetota</taxon>
        <taxon>Actinomycetes</taxon>
        <taxon>Micromonosporales</taxon>
        <taxon>Micromonosporaceae</taxon>
        <taxon>Micromonospora</taxon>
    </lineage>
</organism>
<gene>
    <name evidence="3" type="ORF">DVH21_22795</name>
</gene>
<dbReference type="Pfam" id="PF03713">
    <property type="entry name" value="DUF305"/>
    <property type="match status" value="1"/>
</dbReference>
<protein>
    <submittedName>
        <fullName evidence="3">DUF305 domain-containing protein</fullName>
    </submittedName>
</protein>
<dbReference type="Proteomes" id="UP000253958">
    <property type="component" value="Chromosome"/>
</dbReference>
<dbReference type="PANTHER" id="PTHR36933">
    <property type="entry name" value="SLL0788 PROTEIN"/>
    <property type="match status" value="1"/>
</dbReference>
<reference evidence="3 4" key="2">
    <citation type="submission" date="2018-08" db="EMBL/GenBank/DDBJ databases">
        <title>Streptomyces kandeliansis sp. nov., an endophytic bacterium isolated from mangrove plant.</title>
        <authorList>
            <person name="Wang R."/>
        </authorList>
    </citation>
    <scope>NUCLEOTIDE SEQUENCE [LARGE SCALE GENOMIC DNA]</scope>
    <source>
        <strain evidence="4">H14(2018)</strain>
    </source>
</reference>
<accession>A0A6N3K602</accession>
<name>A0A6N3K602_9ACTN</name>
<evidence type="ECO:0000259" key="2">
    <source>
        <dbReference type="Pfam" id="PF03713"/>
    </source>
</evidence>
<dbReference type="RefSeq" id="WP_013476913.1">
    <property type="nucleotide sequence ID" value="NZ_CBDRIO010000016.1"/>
</dbReference>
<evidence type="ECO:0000313" key="3">
    <source>
        <dbReference type="EMBL" id="AXH92523.1"/>
    </source>
</evidence>